<feature type="region of interest" description="Disordered" evidence="1">
    <location>
        <begin position="1"/>
        <end position="37"/>
    </location>
</feature>
<feature type="compositionally biased region" description="Basic and acidic residues" evidence="1">
    <location>
        <begin position="119"/>
        <end position="130"/>
    </location>
</feature>
<reference evidence="2 3" key="1">
    <citation type="journal article" date="2018" name="Science">
        <title>The opium poppy genome and morphinan production.</title>
        <authorList>
            <person name="Guo L."/>
            <person name="Winzer T."/>
            <person name="Yang X."/>
            <person name="Li Y."/>
            <person name="Ning Z."/>
            <person name="He Z."/>
            <person name="Teodor R."/>
            <person name="Lu Y."/>
            <person name="Bowser T.A."/>
            <person name="Graham I.A."/>
            <person name="Ye K."/>
        </authorList>
    </citation>
    <scope>NUCLEOTIDE SEQUENCE [LARGE SCALE GENOMIC DNA]</scope>
    <source>
        <strain evidence="3">cv. HN1</strain>
        <tissue evidence="2">Leaves</tissue>
    </source>
</reference>
<dbReference type="EMBL" id="CM010715">
    <property type="protein sequence ID" value="RZC44102.1"/>
    <property type="molecule type" value="Genomic_DNA"/>
</dbReference>
<dbReference type="Proteomes" id="UP000316621">
    <property type="component" value="Chromosome 1"/>
</dbReference>
<name>A0A4Y7I8R8_PAPSO</name>
<gene>
    <name evidence="2" type="ORF">C5167_037062</name>
</gene>
<dbReference type="Gramene" id="RZC44102">
    <property type="protein sequence ID" value="RZC44102"/>
    <property type="gene ID" value="C5167_037062"/>
</dbReference>
<proteinExistence type="predicted"/>
<sequence length="130" mass="15138">MHIGDGASEENMETERKKREKRKSWEDGVGSEQNGGIEIDIEVKRKERSISERCAADALKDNFLDTEIAKQIVEIYAKMNAAQRQILLHRLETALDTFTKEINEPIKGKPVGRRNIKMPRKEERKLRKYK</sequence>
<keyword evidence="3" id="KW-1185">Reference proteome</keyword>
<accession>A0A4Y7I8R8</accession>
<evidence type="ECO:0000313" key="3">
    <source>
        <dbReference type="Proteomes" id="UP000316621"/>
    </source>
</evidence>
<dbReference type="AlphaFoldDB" id="A0A4Y7I8R8"/>
<protein>
    <submittedName>
        <fullName evidence="2">Uncharacterized protein</fullName>
    </submittedName>
</protein>
<organism evidence="2 3">
    <name type="scientific">Papaver somniferum</name>
    <name type="common">Opium poppy</name>
    <dbReference type="NCBI Taxonomy" id="3469"/>
    <lineage>
        <taxon>Eukaryota</taxon>
        <taxon>Viridiplantae</taxon>
        <taxon>Streptophyta</taxon>
        <taxon>Embryophyta</taxon>
        <taxon>Tracheophyta</taxon>
        <taxon>Spermatophyta</taxon>
        <taxon>Magnoliopsida</taxon>
        <taxon>Ranunculales</taxon>
        <taxon>Papaveraceae</taxon>
        <taxon>Papaveroideae</taxon>
        <taxon>Papaver</taxon>
    </lineage>
</organism>
<feature type="region of interest" description="Disordered" evidence="1">
    <location>
        <begin position="105"/>
        <end position="130"/>
    </location>
</feature>
<evidence type="ECO:0000256" key="1">
    <source>
        <dbReference type="SAM" id="MobiDB-lite"/>
    </source>
</evidence>
<evidence type="ECO:0000313" key="2">
    <source>
        <dbReference type="EMBL" id="RZC44102.1"/>
    </source>
</evidence>